<comment type="caution">
    <text evidence="1">The sequence shown here is derived from an EMBL/GenBank/DDBJ whole genome shotgun (WGS) entry which is preliminary data.</text>
</comment>
<proteinExistence type="predicted"/>
<organism evidence="1 2">
    <name type="scientific">Paenibacillus helianthi</name>
    <dbReference type="NCBI Taxonomy" id="1349432"/>
    <lineage>
        <taxon>Bacteria</taxon>
        <taxon>Bacillati</taxon>
        <taxon>Bacillota</taxon>
        <taxon>Bacilli</taxon>
        <taxon>Bacillales</taxon>
        <taxon>Paenibacillaceae</taxon>
        <taxon>Paenibacillus</taxon>
    </lineage>
</organism>
<gene>
    <name evidence="1" type="ORF">A3844_08440</name>
</gene>
<evidence type="ECO:0000313" key="1">
    <source>
        <dbReference type="EMBL" id="OKP88387.1"/>
    </source>
</evidence>
<accession>A0ABX3ER08</accession>
<sequence>MNLDKFIEDYNIPVTMNHENREYWLVRTQSGEYYDEFFHDEYIGIGWNEFSDINRFYSVDRETILQEIETVYSKDGEISKSPQPGRIYSSIIRFLFQIRIGDVVIIPSLNSSHLSFGIVTGEPYTFEPQEVDIEFGACPFYKRRSVTWIETVSRNSLDPYLYRMMQTHQAISRATNYADKIDRSMYSFYLKGTTAHLAINIMQENKIPAYDLISYVDSVLNIIPHIENVEDSDLTYSKKDVDIKLNVQSQGIMEFFSSNMPYLVLVLEVVVVGFMGGKVKFKRTNKSGEKDISNEFELQSDGYMEKRRKLLKQRDDHELALLQENYKINGQRVKAEIPKLEYKEPDQE</sequence>
<evidence type="ECO:0000313" key="2">
    <source>
        <dbReference type="Proteomes" id="UP000186058"/>
    </source>
</evidence>
<dbReference type="EMBL" id="LVWI01000031">
    <property type="protein sequence ID" value="OKP88387.1"/>
    <property type="molecule type" value="Genomic_DNA"/>
</dbReference>
<name>A0ABX3ER08_9BACL</name>
<protein>
    <submittedName>
        <fullName evidence="1">Uncharacterized protein</fullName>
    </submittedName>
</protein>
<dbReference type="Proteomes" id="UP000186058">
    <property type="component" value="Unassembled WGS sequence"/>
</dbReference>
<keyword evidence="2" id="KW-1185">Reference proteome</keyword>
<dbReference type="RefSeq" id="WP_074107170.1">
    <property type="nucleotide sequence ID" value="NZ_LVWI01000031.1"/>
</dbReference>
<reference evidence="1 2" key="1">
    <citation type="submission" date="2016-03" db="EMBL/GenBank/DDBJ databases">
        <authorList>
            <person name="Sant'Anna F.H."/>
            <person name="Ambrosini A."/>
            <person name="Souza R."/>
            <person name="Bach E."/>
            <person name="Fernandes G."/>
            <person name="Balsanelli E."/>
            <person name="Baura V.A."/>
            <person name="Souza E.M."/>
            <person name="Passaglia L."/>
        </authorList>
    </citation>
    <scope>NUCLEOTIDE SEQUENCE [LARGE SCALE GENOMIC DNA]</scope>
    <source>
        <strain evidence="1 2">P26E</strain>
    </source>
</reference>